<proteinExistence type="predicted"/>
<evidence type="ECO:0000313" key="2">
    <source>
        <dbReference type="Proteomes" id="UP000054770"/>
    </source>
</evidence>
<dbReference type="Proteomes" id="UP000054770">
    <property type="component" value="Unassembled WGS sequence"/>
</dbReference>
<sequence>MTNGAVTLGDVAARASHLSVECSRCDRRGRYQLARLITALGPDFRMTDLGAELANCPRRTAAVHERCDVYFPGLIATMDDDAGCSPAEA</sequence>
<dbReference type="EMBL" id="FCON02000306">
    <property type="protein sequence ID" value="SAL87618.1"/>
    <property type="molecule type" value="Genomic_DNA"/>
</dbReference>
<keyword evidence="2" id="KW-1185">Reference proteome</keyword>
<protein>
    <submittedName>
        <fullName evidence="1">Uncharacterized protein</fullName>
    </submittedName>
</protein>
<gene>
    <name evidence="1" type="ORF">AWB68_08474</name>
</gene>
<name>A0A158L2J3_9BURK</name>
<comment type="caution">
    <text evidence="1">The sequence shown here is derived from an EMBL/GenBank/DDBJ whole genome shotgun (WGS) entry which is preliminary data.</text>
</comment>
<accession>A0A158L2J3</accession>
<reference evidence="1" key="1">
    <citation type="submission" date="2016-01" db="EMBL/GenBank/DDBJ databases">
        <authorList>
            <person name="Peeters C."/>
        </authorList>
    </citation>
    <scope>NUCLEOTIDE SEQUENCE [LARGE SCALE GENOMIC DNA]</scope>
    <source>
        <strain evidence="1">LMG 22940</strain>
    </source>
</reference>
<dbReference type="AlphaFoldDB" id="A0A158L2J3"/>
<organism evidence="1 2">
    <name type="scientific">Caballeronia choica</name>
    <dbReference type="NCBI Taxonomy" id="326476"/>
    <lineage>
        <taxon>Bacteria</taxon>
        <taxon>Pseudomonadati</taxon>
        <taxon>Pseudomonadota</taxon>
        <taxon>Betaproteobacteria</taxon>
        <taxon>Burkholderiales</taxon>
        <taxon>Burkholderiaceae</taxon>
        <taxon>Caballeronia</taxon>
    </lineage>
</organism>
<evidence type="ECO:0000313" key="1">
    <source>
        <dbReference type="EMBL" id="SAL87618.1"/>
    </source>
</evidence>